<name>A0AAV1XID6_LUPLU</name>
<proteinExistence type="predicted"/>
<dbReference type="AlphaFoldDB" id="A0AAV1XID6"/>
<protein>
    <submittedName>
        <fullName evidence="2">Uncharacterized protein</fullName>
    </submittedName>
</protein>
<dbReference type="EMBL" id="CAXHTB010000015">
    <property type="protein sequence ID" value="CAL0321311.1"/>
    <property type="molecule type" value="Genomic_DNA"/>
</dbReference>
<gene>
    <name evidence="2" type="ORF">LLUT_LOCUS22371</name>
</gene>
<organism evidence="2 3">
    <name type="scientific">Lupinus luteus</name>
    <name type="common">European yellow lupine</name>
    <dbReference type="NCBI Taxonomy" id="3873"/>
    <lineage>
        <taxon>Eukaryota</taxon>
        <taxon>Viridiplantae</taxon>
        <taxon>Streptophyta</taxon>
        <taxon>Embryophyta</taxon>
        <taxon>Tracheophyta</taxon>
        <taxon>Spermatophyta</taxon>
        <taxon>Magnoliopsida</taxon>
        <taxon>eudicotyledons</taxon>
        <taxon>Gunneridae</taxon>
        <taxon>Pentapetalae</taxon>
        <taxon>rosids</taxon>
        <taxon>fabids</taxon>
        <taxon>Fabales</taxon>
        <taxon>Fabaceae</taxon>
        <taxon>Papilionoideae</taxon>
        <taxon>50 kb inversion clade</taxon>
        <taxon>genistoids sensu lato</taxon>
        <taxon>core genistoids</taxon>
        <taxon>Genisteae</taxon>
        <taxon>Lupinus</taxon>
    </lineage>
</organism>
<feature type="region of interest" description="Disordered" evidence="1">
    <location>
        <begin position="1"/>
        <end position="31"/>
    </location>
</feature>
<evidence type="ECO:0000256" key="1">
    <source>
        <dbReference type="SAM" id="MobiDB-lite"/>
    </source>
</evidence>
<evidence type="ECO:0000313" key="3">
    <source>
        <dbReference type="Proteomes" id="UP001497480"/>
    </source>
</evidence>
<keyword evidence="3" id="KW-1185">Reference proteome</keyword>
<accession>A0AAV1XID6</accession>
<sequence>MVQVLNQPSFKTDQNRSKAGQYRTKPVKTGKPAGFGENRSVYTYSIFFQNKIQKIKTFPFMVHYTHHFSMTSSIILLQTFIFEQASRVVPHTYFNDKLFIFNQTFTVLFFSLQIVISSAPSMTNLHPPPSIGIIHYFPWILFTILD</sequence>
<comment type="caution">
    <text evidence="2">The sequence shown here is derived from an EMBL/GenBank/DDBJ whole genome shotgun (WGS) entry which is preliminary data.</text>
</comment>
<evidence type="ECO:0000313" key="2">
    <source>
        <dbReference type="EMBL" id="CAL0321311.1"/>
    </source>
</evidence>
<reference evidence="2 3" key="1">
    <citation type="submission" date="2024-03" db="EMBL/GenBank/DDBJ databases">
        <authorList>
            <person name="Martinez-Hernandez J."/>
        </authorList>
    </citation>
    <scope>NUCLEOTIDE SEQUENCE [LARGE SCALE GENOMIC DNA]</scope>
</reference>
<dbReference type="Proteomes" id="UP001497480">
    <property type="component" value="Unassembled WGS sequence"/>
</dbReference>
<feature type="compositionally biased region" description="Polar residues" evidence="1">
    <location>
        <begin position="1"/>
        <end position="12"/>
    </location>
</feature>